<dbReference type="Pfam" id="PF13480">
    <property type="entry name" value="Acetyltransf_6"/>
    <property type="match status" value="1"/>
</dbReference>
<feature type="domain" description="BioF2-like acetyltransferase" evidence="1">
    <location>
        <begin position="201"/>
        <end position="349"/>
    </location>
</feature>
<protein>
    <recommendedName>
        <fullName evidence="1">BioF2-like acetyltransferase domain-containing protein</fullName>
    </recommendedName>
</protein>
<dbReference type="EMBL" id="BSNI01000002">
    <property type="protein sequence ID" value="GLQ17174.1"/>
    <property type="molecule type" value="Genomic_DNA"/>
</dbReference>
<dbReference type="Proteomes" id="UP001161405">
    <property type="component" value="Unassembled WGS sequence"/>
</dbReference>
<dbReference type="Gene3D" id="3.40.630.30">
    <property type="match status" value="1"/>
</dbReference>
<gene>
    <name evidence="2" type="ORF">GCM10007879_14230</name>
</gene>
<evidence type="ECO:0000313" key="3">
    <source>
        <dbReference type="Proteomes" id="UP001161405"/>
    </source>
</evidence>
<dbReference type="SUPFAM" id="SSF55729">
    <property type="entry name" value="Acyl-CoA N-acyltransferases (Nat)"/>
    <property type="match status" value="1"/>
</dbReference>
<keyword evidence="3" id="KW-1185">Reference proteome</keyword>
<dbReference type="InterPro" id="IPR016181">
    <property type="entry name" value="Acyl_CoA_acyltransferase"/>
</dbReference>
<evidence type="ECO:0000313" key="2">
    <source>
        <dbReference type="EMBL" id="GLQ17174.1"/>
    </source>
</evidence>
<accession>A0ABQ5US36</accession>
<organism evidence="2 3">
    <name type="scientific">Maritalea porphyrae</name>
    <dbReference type="NCBI Taxonomy" id="880732"/>
    <lineage>
        <taxon>Bacteria</taxon>
        <taxon>Pseudomonadati</taxon>
        <taxon>Pseudomonadota</taxon>
        <taxon>Alphaproteobacteria</taxon>
        <taxon>Hyphomicrobiales</taxon>
        <taxon>Devosiaceae</taxon>
        <taxon>Maritalea</taxon>
    </lineage>
</organism>
<reference evidence="2" key="2">
    <citation type="submission" date="2023-01" db="EMBL/GenBank/DDBJ databases">
        <title>Draft genome sequence of Maritalea porphyrae strain NBRC 107169.</title>
        <authorList>
            <person name="Sun Q."/>
            <person name="Mori K."/>
        </authorList>
    </citation>
    <scope>NUCLEOTIDE SEQUENCE</scope>
    <source>
        <strain evidence="2">NBRC 107169</strain>
    </source>
</reference>
<sequence>MDLVHGKIERSLKSRPIGFRVDALPPVTDCIEHIQTAERFAELAPHWRALEQRSTQGFIFFQSYDWCHHWWHTVGQHNPDAKIEIFTLWQHGELVAVWPLVSDLLPLSTKAMLPFTSPHAEYSNLIVDSESVDAKRLGEFVSAVIAKCDVDLVSLPKIPTNSALHSATWDLGLVAPVNEVASIFDLSQFQDFAQYQASISKSTRRNRNKRKNKLAKLGHVTYQSFFAGTDEYARLVKAALHMKTGWLKQTGRNDAKLTMAGLSECLLSLPGDEATKTGAVAGALMLDDKPVAVEVGFLQQGHYYSYIGAFDWDMREHSVGKIQIEEALRWAIETGVGKYDLLAEPAGYKDSWSNNAIPLETRVIARSWRGKLVGVLWQLHVRPKVKSYFNRLPSNWRLKILHIVRALRGQTSN</sequence>
<dbReference type="RefSeq" id="WP_284366238.1">
    <property type="nucleotide sequence ID" value="NZ_BSNI01000002.1"/>
</dbReference>
<reference evidence="2" key="1">
    <citation type="journal article" date="2014" name="Int. J. Syst. Evol. Microbiol.">
        <title>Complete genome of a new Firmicutes species belonging to the dominant human colonic microbiota ('Ruminococcus bicirculans') reveals two chromosomes and a selective capacity to utilize plant glucans.</title>
        <authorList>
            <consortium name="NISC Comparative Sequencing Program"/>
            <person name="Wegmann U."/>
            <person name="Louis P."/>
            <person name="Goesmann A."/>
            <person name="Henrissat B."/>
            <person name="Duncan S.H."/>
            <person name="Flint H.J."/>
        </authorList>
    </citation>
    <scope>NUCLEOTIDE SEQUENCE</scope>
    <source>
        <strain evidence="2">NBRC 107169</strain>
    </source>
</reference>
<evidence type="ECO:0000259" key="1">
    <source>
        <dbReference type="Pfam" id="PF13480"/>
    </source>
</evidence>
<dbReference type="InterPro" id="IPR038740">
    <property type="entry name" value="BioF2-like_GNAT_dom"/>
</dbReference>
<proteinExistence type="predicted"/>
<name>A0ABQ5US36_9HYPH</name>
<comment type="caution">
    <text evidence="2">The sequence shown here is derived from an EMBL/GenBank/DDBJ whole genome shotgun (WGS) entry which is preliminary data.</text>
</comment>